<keyword evidence="2" id="KW-1185">Reference proteome</keyword>
<proteinExistence type="predicted"/>
<organism evidence="1 2">
    <name type="scientific">Melipona quadrifasciata</name>
    <dbReference type="NCBI Taxonomy" id="166423"/>
    <lineage>
        <taxon>Eukaryota</taxon>
        <taxon>Metazoa</taxon>
        <taxon>Ecdysozoa</taxon>
        <taxon>Arthropoda</taxon>
        <taxon>Hexapoda</taxon>
        <taxon>Insecta</taxon>
        <taxon>Pterygota</taxon>
        <taxon>Neoptera</taxon>
        <taxon>Endopterygota</taxon>
        <taxon>Hymenoptera</taxon>
        <taxon>Apocrita</taxon>
        <taxon>Aculeata</taxon>
        <taxon>Apoidea</taxon>
        <taxon>Anthophila</taxon>
        <taxon>Apidae</taxon>
        <taxon>Melipona</taxon>
    </lineage>
</organism>
<protein>
    <submittedName>
        <fullName evidence="1">Uncharacterized protein</fullName>
    </submittedName>
</protein>
<gene>
    <name evidence="1" type="ORF">WN51_03869</name>
</gene>
<sequence length="185" mass="21342">MIKEPRVRVNYGISGSSSALRFNNINIKSKNDHRFEKRHVMAKPFKKYILQAPLVYCSIVVFSPHSQPSLESAFYCSLQRIHGQTKDVSFLFKMRGKRRDSMKVEIEKSQMRRLSVENGALLLCESDKTQFLDISSRDLNLENSAEHSKFVGIKFSWKHGLYLEDYPSVVRSAAQQLKVTTEAKH</sequence>
<accession>A0A0M9AAY1</accession>
<name>A0A0M9AAY1_9HYME</name>
<evidence type="ECO:0000313" key="2">
    <source>
        <dbReference type="Proteomes" id="UP000053105"/>
    </source>
</evidence>
<dbReference type="AlphaFoldDB" id="A0A0M9AAY1"/>
<evidence type="ECO:0000313" key="1">
    <source>
        <dbReference type="EMBL" id="KOX80807.1"/>
    </source>
</evidence>
<dbReference type="Proteomes" id="UP000053105">
    <property type="component" value="Unassembled WGS sequence"/>
</dbReference>
<reference evidence="1 2" key="1">
    <citation type="submission" date="2015-07" db="EMBL/GenBank/DDBJ databases">
        <title>The genome of Melipona quadrifasciata.</title>
        <authorList>
            <person name="Pan H."/>
            <person name="Kapheim K."/>
        </authorList>
    </citation>
    <scope>NUCLEOTIDE SEQUENCE [LARGE SCALE GENOMIC DNA]</scope>
    <source>
        <strain evidence="1">0111107301</strain>
        <tissue evidence="1">Whole body</tissue>
    </source>
</reference>
<dbReference type="EMBL" id="KQ435697">
    <property type="protein sequence ID" value="KOX80807.1"/>
    <property type="molecule type" value="Genomic_DNA"/>
</dbReference>